<sequence length="282" mass="31933">MILGLKSMKKPLWQWHGFLFLTFCLLVFVNECLFSLASAEGKPIQLDQATINETRPSCARMKVLVDLKRSFPKCVHMKIENKTTGELRTNVVEIQYDYVPKYCFECKIQGHNKDNCRVITQSRDKEVQLNQQSIVKTHGVQEKMDQQISRLQKGKARILSIGKVVGDPGCWNVVKDNRCIGSSIYQPPPTVTNKFQALANEENTQPAYSSTDNNSDNNNCNAEINDVSQQKGEDESSKEWVSKSLGKVLCEQKSPERSSSSLGKHDVARVDVQHKQEQPKDN</sequence>
<reference evidence="2 3" key="1">
    <citation type="submission" date="2024-02" db="EMBL/GenBank/DDBJ databases">
        <title>de novo genome assembly of Solanum bulbocastanum strain 11H21.</title>
        <authorList>
            <person name="Hosaka A.J."/>
        </authorList>
    </citation>
    <scope>NUCLEOTIDE SEQUENCE [LARGE SCALE GENOMIC DNA]</scope>
    <source>
        <tissue evidence="2">Young leaves</tissue>
    </source>
</reference>
<dbReference type="EMBL" id="JBANQN010000001">
    <property type="protein sequence ID" value="KAK6803098.1"/>
    <property type="molecule type" value="Genomic_DNA"/>
</dbReference>
<dbReference type="PANTHER" id="PTHR31286:SF79">
    <property type="entry name" value="N-6 ADENINE-SPECIFIC DNA METHYLASE"/>
    <property type="match status" value="1"/>
</dbReference>
<comment type="caution">
    <text evidence="2">The sequence shown here is derived from an EMBL/GenBank/DDBJ whole genome shotgun (WGS) entry which is preliminary data.</text>
</comment>
<dbReference type="InterPro" id="IPR040256">
    <property type="entry name" value="At4g02000-like"/>
</dbReference>
<feature type="compositionally biased region" description="Basic and acidic residues" evidence="1">
    <location>
        <begin position="263"/>
        <end position="282"/>
    </location>
</feature>
<keyword evidence="3" id="KW-1185">Reference proteome</keyword>
<evidence type="ECO:0000256" key="1">
    <source>
        <dbReference type="SAM" id="MobiDB-lite"/>
    </source>
</evidence>
<organism evidence="2 3">
    <name type="scientific">Solanum bulbocastanum</name>
    <name type="common">Wild potato</name>
    <dbReference type="NCBI Taxonomy" id="147425"/>
    <lineage>
        <taxon>Eukaryota</taxon>
        <taxon>Viridiplantae</taxon>
        <taxon>Streptophyta</taxon>
        <taxon>Embryophyta</taxon>
        <taxon>Tracheophyta</taxon>
        <taxon>Spermatophyta</taxon>
        <taxon>Magnoliopsida</taxon>
        <taxon>eudicotyledons</taxon>
        <taxon>Gunneridae</taxon>
        <taxon>Pentapetalae</taxon>
        <taxon>asterids</taxon>
        <taxon>lamiids</taxon>
        <taxon>Solanales</taxon>
        <taxon>Solanaceae</taxon>
        <taxon>Solanoideae</taxon>
        <taxon>Solaneae</taxon>
        <taxon>Solanum</taxon>
    </lineage>
</organism>
<accession>A0AAN8YMP5</accession>
<dbReference type="AlphaFoldDB" id="A0AAN8YMP5"/>
<evidence type="ECO:0000313" key="3">
    <source>
        <dbReference type="Proteomes" id="UP001371456"/>
    </source>
</evidence>
<name>A0AAN8YMP5_SOLBU</name>
<evidence type="ECO:0000313" key="2">
    <source>
        <dbReference type="EMBL" id="KAK6803098.1"/>
    </source>
</evidence>
<feature type="region of interest" description="Disordered" evidence="1">
    <location>
        <begin position="203"/>
        <end position="282"/>
    </location>
</feature>
<feature type="compositionally biased region" description="Basic and acidic residues" evidence="1">
    <location>
        <begin position="231"/>
        <end position="241"/>
    </location>
</feature>
<dbReference type="Proteomes" id="UP001371456">
    <property type="component" value="Unassembled WGS sequence"/>
</dbReference>
<proteinExistence type="predicted"/>
<protein>
    <submittedName>
        <fullName evidence="2">Uncharacterized protein</fullName>
    </submittedName>
</protein>
<feature type="compositionally biased region" description="Low complexity" evidence="1">
    <location>
        <begin position="209"/>
        <end position="226"/>
    </location>
</feature>
<gene>
    <name evidence="2" type="ORF">RDI58_000882</name>
</gene>
<dbReference type="PANTHER" id="PTHR31286">
    <property type="entry name" value="GLYCINE-RICH CELL WALL STRUCTURAL PROTEIN 1.8-LIKE"/>
    <property type="match status" value="1"/>
</dbReference>